<name>A0A350PA16_9ALTE</name>
<comment type="caution">
    <text evidence="3">The sequence shown here is derived from an EMBL/GenBank/DDBJ whole genome shotgun (WGS) entry which is preliminary data.</text>
</comment>
<feature type="coiled-coil region" evidence="1">
    <location>
        <begin position="256"/>
        <end position="283"/>
    </location>
</feature>
<gene>
    <name evidence="3" type="ORF">DCW74_20645</name>
</gene>
<evidence type="ECO:0000313" key="3">
    <source>
        <dbReference type="EMBL" id="HAW78133.1"/>
    </source>
</evidence>
<evidence type="ECO:0000313" key="4">
    <source>
        <dbReference type="Proteomes" id="UP000263517"/>
    </source>
</evidence>
<proteinExistence type="predicted"/>
<feature type="non-terminal residue" evidence="3">
    <location>
        <position position="1"/>
    </location>
</feature>
<dbReference type="EMBL" id="DNAN01000719">
    <property type="protein sequence ID" value="HAW78133.1"/>
    <property type="molecule type" value="Genomic_DNA"/>
</dbReference>
<feature type="region of interest" description="Disordered" evidence="2">
    <location>
        <begin position="1269"/>
        <end position="1303"/>
    </location>
</feature>
<organism evidence="3 4">
    <name type="scientific">Alteromonas australica</name>
    <dbReference type="NCBI Taxonomy" id="589873"/>
    <lineage>
        <taxon>Bacteria</taxon>
        <taxon>Pseudomonadati</taxon>
        <taxon>Pseudomonadota</taxon>
        <taxon>Gammaproteobacteria</taxon>
        <taxon>Alteromonadales</taxon>
        <taxon>Alteromonadaceae</taxon>
        <taxon>Alteromonas/Salinimonas group</taxon>
        <taxon>Alteromonas</taxon>
    </lineage>
</organism>
<reference evidence="3 4" key="1">
    <citation type="journal article" date="2018" name="Nat. Biotechnol.">
        <title>A standardized bacterial taxonomy based on genome phylogeny substantially revises the tree of life.</title>
        <authorList>
            <person name="Parks D.H."/>
            <person name="Chuvochina M."/>
            <person name="Waite D.W."/>
            <person name="Rinke C."/>
            <person name="Skarshewski A."/>
            <person name="Chaumeil P.A."/>
            <person name="Hugenholtz P."/>
        </authorList>
    </citation>
    <scope>NUCLEOTIDE SEQUENCE [LARGE SCALE GENOMIC DNA]</scope>
    <source>
        <strain evidence="3">UBA11978</strain>
    </source>
</reference>
<sequence>LELGASGIDLIADTDYASSVTNAANKLRDAAGIDPEGVIGKGAEVITQFVVPGLGAASAVSKLSKVGRLNKALRSGKASALPGKGITTGERLALGAQQVAAAGAADAMVATDGTTTIADFFEGGPTQTDQEIGLSGREEALRRLTNKLKIGAETGVATIVAPALLAGTGTVAGKVLTETPILSDAVRGTARGLQAGARKLTSGLDTIEAKRALGQDQGFIANTLADTASVFRYRGFLPEEIAEARLAITGETDAIIKEAKGVLSRLDTEVDKVLKEADKVTTEASSLSKQSIFTNIEEFLTGATKEARQRALDELPENVAEQAKSMRGLVRRLNEDILQSDYMKSLDNITTKSGKNVGQIIRKDIEKNLNTYLRRRYQSFEVKNYAPTEEIMAKAIKGFQENPQAVADELGKIVETTPVAERNALMRDFGLRQVDEADQLIDEDGVKYVMASDDISEFQARTAADYFLKMHSKRSAARSKGIRRVAEYKINPKLFSARINLPKYKRELLGEITDPKESFLGTISDLAEFKAVDNYFGRIRNLATETVEQTLDDGTTRLIPKNPGIAKLFRDTSELSPGELSALRREGFTVLDDGLKYDEGSFGSLRGFAVSPTMDRELTRLVIGDTNVLGNAARNTYSAFLRTKGATQFGKTVLSPITQLRNVTTASAFALAQGNIGRGSNLGESVRLVYNNLFTDVSSKEALENFQELQRLGVVGSQAQLRELQDLIQRGLGYSTDEINGIPVGGKFGGKYGDTKLGSFLGNVAEAKPVKAAENLYQAGDDIWKIYNFNFELNKLRNAYRADGIQVSDDVLKQEAARIVRNTVPNYNMAPQVIKTLRRAPVGNFIAFPYEILRTGANTIARGIDELASESASIRKIGLRRLTGALTTFGALPAAVSAASYELSGVSEEEMKAYQRSLAPSWEKNARLIPTGRDKETGLPTYVNYSYSNPYDMLEKIAIAAINKAEQGQREGKNGAVITFEAANESMRELFAPFTEEAIITAKLRDVLDPEAETIGARQAGQLVGGRAGQTVTGARVYNPEDSAGDKLAKSFVHILDGIIPSIIPIDARSGEIEASRFARGVVNGLGLEDMGVSTKDRMNRERELSKELARAFSGITENPIESTTLKFKGYEFGKARQNANNIFTTVSNRANASSDDFLNAYITANEALFRVQSRMYNIMQDMKTIGMSEQQIRRTFREAGIGGYQKLLQGKFDPIDISPTVRKNVRRNELDLPRKEINRIKSELRNQPLGTVRVPEPEADVPEAQIDLSQTTQQSAAPTTAPAQPVQQQGQAQPSTRTNPAFLGSDIFSAMKNMMTFGQGRQ</sequence>
<evidence type="ECO:0008006" key="5">
    <source>
        <dbReference type="Google" id="ProtNLM"/>
    </source>
</evidence>
<keyword evidence="1" id="KW-0175">Coiled coil</keyword>
<dbReference type="Proteomes" id="UP000263517">
    <property type="component" value="Unassembled WGS sequence"/>
</dbReference>
<protein>
    <recommendedName>
        <fullName evidence="5">Large polyvalent protein associated domain-containing protein</fullName>
    </recommendedName>
</protein>
<evidence type="ECO:0000256" key="2">
    <source>
        <dbReference type="SAM" id="MobiDB-lite"/>
    </source>
</evidence>
<accession>A0A350PA16</accession>
<feature type="compositionally biased region" description="Low complexity" evidence="2">
    <location>
        <begin position="1270"/>
        <end position="1297"/>
    </location>
</feature>
<evidence type="ECO:0000256" key="1">
    <source>
        <dbReference type="SAM" id="Coils"/>
    </source>
</evidence>